<reference evidence="3 4" key="1">
    <citation type="submission" date="2023-04" db="EMBL/GenBank/DDBJ databases">
        <title>Luteimonas endophyticus RD2P54.</title>
        <authorList>
            <person name="Sun J.-Q."/>
        </authorList>
    </citation>
    <scope>NUCLEOTIDE SEQUENCE [LARGE SCALE GENOMIC DNA]</scope>
    <source>
        <strain evidence="3 4">RD2P54</strain>
    </source>
</reference>
<dbReference type="CDD" id="cd03139">
    <property type="entry name" value="GATase1_PfpI_2"/>
    <property type="match status" value="1"/>
</dbReference>
<feature type="signal peptide" evidence="1">
    <location>
        <begin position="1"/>
        <end position="24"/>
    </location>
</feature>
<dbReference type="PANTHER" id="PTHR43130:SF3">
    <property type="entry name" value="HTH-TYPE TRANSCRIPTIONAL REGULATOR RV1931C"/>
    <property type="match status" value="1"/>
</dbReference>
<accession>A0ABT6JDZ2</accession>
<keyword evidence="4" id="KW-1185">Reference proteome</keyword>
<dbReference type="GO" id="GO:0016829">
    <property type="term" value="F:lyase activity"/>
    <property type="evidence" value="ECO:0007669"/>
    <property type="project" value="UniProtKB-KW"/>
</dbReference>
<sequence length="338" mass="36280">MRAVLVKAAALAIAGLLWPAPAGAAHPSHSEPAVQVGILLFDGVQIIDFAAPYEVFGQAGFGVATVSAVGRPVTTAMGLQVTPDHGFADAPSFDVLLVPGGDTGDAERDEALLGFVRGRAASARHVLSVRTGSHILAATGLLDGLRATTFHRALPSLAADYPAVEVVRDVRWMDNGAIVTSAGLSSGTDAALHIVGKERGADAASTVAMHLEYDWRPEDGFVRTRMADRHLPDLGRVKWPDRTRFDRVVNTGDTRSWRLRYRVSSDAAAEELMSLAVEALDRMEGWTRDSADSTRDWVGAVEGRRLRMTIGMTAAGPRAHWLDVELEAMPELEDDERG</sequence>
<dbReference type="Pfam" id="PF01965">
    <property type="entry name" value="DJ-1_PfpI"/>
    <property type="match status" value="1"/>
</dbReference>
<dbReference type="InterPro" id="IPR002818">
    <property type="entry name" value="DJ-1/PfpI"/>
</dbReference>
<feature type="domain" description="DJ-1/PfpI" evidence="2">
    <location>
        <begin position="36"/>
        <end position="195"/>
    </location>
</feature>
<evidence type="ECO:0000313" key="4">
    <source>
        <dbReference type="Proteomes" id="UP001156940"/>
    </source>
</evidence>
<dbReference type="Gene3D" id="3.40.50.880">
    <property type="match status" value="1"/>
</dbReference>
<evidence type="ECO:0000313" key="3">
    <source>
        <dbReference type="EMBL" id="MDH5825044.1"/>
    </source>
</evidence>
<dbReference type="EC" id="4.2.1.-" evidence="3"/>
<dbReference type="EMBL" id="JARXRM010000046">
    <property type="protein sequence ID" value="MDH5825044.1"/>
    <property type="molecule type" value="Genomic_DNA"/>
</dbReference>
<protein>
    <submittedName>
        <fullName evidence="3">DJ-1/PfpI family protein</fullName>
        <ecNumber evidence="3">4.2.1.-</ecNumber>
    </submittedName>
</protein>
<organism evidence="3 4">
    <name type="scientific">Luteimonas endophytica</name>
    <dbReference type="NCBI Taxonomy" id="3042023"/>
    <lineage>
        <taxon>Bacteria</taxon>
        <taxon>Pseudomonadati</taxon>
        <taxon>Pseudomonadota</taxon>
        <taxon>Gammaproteobacteria</taxon>
        <taxon>Lysobacterales</taxon>
        <taxon>Lysobacteraceae</taxon>
        <taxon>Luteimonas</taxon>
    </lineage>
</organism>
<keyword evidence="1" id="KW-0732">Signal</keyword>
<evidence type="ECO:0000256" key="1">
    <source>
        <dbReference type="SAM" id="SignalP"/>
    </source>
</evidence>
<dbReference type="InterPro" id="IPR029062">
    <property type="entry name" value="Class_I_gatase-like"/>
</dbReference>
<proteinExistence type="predicted"/>
<name>A0ABT6JDZ2_9GAMM</name>
<dbReference type="Proteomes" id="UP001156940">
    <property type="component" value="Unassembled WGS sequence"/>
</dbReference>
<feature type="chain" id="PRO_5045448034" evidence="1">
    <location>
        <begin position="25"/>
        <end position="338"/>
    </location>
</feature>
<dbReference type="RefSeq" id="WP_280576439.1">
    <property type="nucleotide sequence ID" value="NZ_JARXRM010000046.1"/>
</dbReference>
<dbReference type="PANTHER" id="PTHR43130">
    <property type="entry name" value="ARAC-FAMILY TRANSCRIPTIONAL REGULATOR"/>
    <property type="match status" value="1"/>
</dbReference>
<evidence type="ECO:0000259" key="2">
    <source>
        <dbReference type="Pfam" id="PF01965"/>
    </source>
</evidence>
<dbReference type="InterPro" id="IPR052158">
    <property type="entry name" value="INH-QAR"/>
</dbReference>
<dbReference type="SUPFAM" id="SSF52317">
    <property type="entry name" value="Class I glutamine amidotransferase-like"/>
    <property type="match status" value="1"/>
</dbReference>
<keyword evidence="3" id="KW-0456">Lyase</keyword>
<comment type="caution">
    <text evidence="3">The sequence shown here is derived from an EMBL/GenBank/DDBJ whole genome shotgun (WGS) entry which is preliminary data.</text>
</comment>
<gene>
    <name evidence="3" type="ORF">QFW77_18925</name>
</gene>